<comment type="caution">
    <text evidence="1">The sequence shown here is derived from an EMBL/GenBank/DDBJ whole genome shotgun (WGS) entry which is preliminary data.</text>
</comment>
<gene>
    <name evidence="1" type="ORF">BOCO_1355</name>
</gene>
<dbReference type="EMBL" id="MWWS01000009">
    <property type="protein sequence ID" value="OZG48659.1"/>
    <property type="molecule type" value="Genomic_DNA"/>
</dbReference>
<dbReference type="Pfam" id="PF04229">
    <property type="entry name" value="GrpB"/>
    <property type="match status" value="1"/>
</dbReference>
<dbReference type="PANTHER" id="PTHR34822">
    <property type="entry name" value="GRPB DOMAIN PROTEIN (AFU_ORTHOLOGUE AFUA_1G01530)"/>
    <property type="match status" value="1"/>
</dbReference>
<dbReference type="RefSeq" id="WP_094723556.1">
    <property type="nucleotide sequence ID" value="NZ_MWWS01000009.1"/>
</dbReference>
<keyword evidence="2" id="KW-1185">Reference proteome</keyword>
<dbReference type="Gene3D" id="3.30.460.10">
    <property type="entry name" value="Beta Polymerase, domain 2"/>
    <property type="match status" value="1"/>
</dbReference>
<evidence type="ECO:0000313" key="2">
    <source>
        <dbReference type="Proteomes" id="UP000216004"/>
    </source>
</evidence>
<reference evidence="1 2" key="1">
    <citation type="journal article" date="2017" name="BMC Genomics">
        <title>Comparative genomic and phylogenomic analyses of the Bifidobacteriaceae family.</title>
        <authorList>
            <person name="Lugli G.A."/>
            <person name="Milani C."/>
            <person name="Turroni F."/>
            <person name="Duranti S."/>
            <person name="Mancabelli L."/>
            <person name="Mangifesta M."/>
            <person name="Ferrario C."/>
            <person name="Modesto M."/>
            <person name="Mattarelli P."/>
            <person name="Jiri K."/>
            <person name="van Sinderen D."/>
            <person name="Ventura M."/>
        </authorList>
    </citation>
    <scope>NUCLEOTIDE SEQUENCE [LARGE SCALE GENOMIC DNA]</scope>
    <source>
        <strain evidence="1 2">DSM 22924</strain>
    </source>
</reference>
<dbReference type="InterPro" id="IPR043519">
    <property type="entry name" value="NT_sf"/>
</dbReference>
<organism evidence="1 2">
    <name type="scientific">Bombiscardovia coagulans</name>
    <dbReference type="NCBI Taxonomy" id="686666"/>
    <lineage>
        <taxon>Bacteria</taxon>
        <taxon>Bacillati</taxon>
        <taxon>Actinomycetota</taxon>
        <taxon>Actinomycetes</taxon>
        <taxon>Bifidobacteriales</taxon>
        <taxon>Bifidobacteriaceae</taxon>
        <taxon>Bombiscardovia</taxon>
    </lineage>
</organism>
<dbReference type="OrthoDB" id="9799092at2"/>
<dbReference type="Proteomes" id="UP000216004">
    <property type="component" value="Unassembled WGS sequence"/>
</dbReference>
<name>A0A261EP77_9BIFI</name>
<evidence type="ECO:0000313" key="1">
    <source>
        <dbReference type="EMBL" id="OZG48659.1"/>
    </source>
</evidence>
<sequence length="176" mass="20460">MKTQHIIVVRHNERWHAEWSIIRRRIVWRFEQSGIADCLVAVEHVGSTAVCGLWAKPILDVDLVYRTTEDLPSVIEALQALEYIDEGDLGIKNREAFTYRQLPGLMAHHLYACPQNSSELNRHIVFRNYLQTHPEAVGEYSRVKREAAQRYPDDIENYMAYKAPVIEHIYQTCGLL</sequence>
<dbReference type="AlphaFoldDB" id="A0A261EP77"/>
<dbReference type="InterPro" id="IPR007344">
    <property type="entry name" value="GrpB/CoaE"/>
</dbReference>
<protein>
    <submittedName>
        <fullName evidence="1">Glutamate-rich protein GrpB</fullName>
    </submittedName>
</protein>
<accession>A0A261EP77</accession>
<dbReference type="SUPFAM" id="SSF81301">
    <property type="entry name" value="Nucleotidyltransferase"/>
    <property type="match status" value="1"/>
</dbReference>
<dbReference type="PANTHER" id="PTHR34822:SF1">
    <property type="entry name" value="GRPB FAMILY PROTEIN"/>
    <property type="match status" value="1"/>
</dbReference>
<proteinExistence type="predicted"/>